<protein>
    <submittedName>
        <fullName evidence="1">Uncharacterized protein</fullName>
    </submittedName>
</protein>
<dbReference type="EMBL" id="LNZA01000001">
    <property type="protein sequence ID" value="KTD74112.1"/>
    <property type="molecule type" value="Genomic_DNA"/>
</dbReference>
<gene>
    <name evidence="1" type="ORF">Ltuc_1959</name>
</gene>
<accession>A0A0W0ZZ29</accession>
<evidence type="ECO:0000313" key="2">
    <source>
        <dbReference type="Proteomes" id="UP000054693"/>
    </source>
</evidence>
<reference evidence="1 2" key="1">
    <citation type="submission" date="2015-11" db="EMBL/GenBank/DDBJ databases">
        <title>Genomic analysis of 38 Legionella species identifies large and diverse effector repertoires.</title>
        <authorList>
            <person name="Burstein D."/>
            <person name="Amaro F."/>
            <person name="Zusman T."/>
            <person name="Lifshitz Z."/>
            <person name="Cohen O."/>
            <person name="Gilbert J.A."/>
            <person name="Pupko T."/>
            <person name="Shuman H.A."/>
            <person name="Segal G."/>
        </authorList>
    </citation>
    <scope>NUCLEOTIDE SEQUENCE [LARGE SCALE GENOMIC DNA]</scope>
    <source>
        <strain evidence="1 2">ATCC 49180</strain>
    </source>
</reference>
<dbReference type="AlphaFoldDB" id="A0A0W0ZZ29"/>
<dbReference type="STRING" id="40335.Ltuc_1959"/>
<dbReference type="PATRIC" id="fig|40335.7.peg.2083"/>
<evidence type="ECO:0000313" key="1">
    <source>
        <dbReference type="EMBL" id="KTD74112.1"/>
    </source>
</evidence>
<comment type="caution">
    <text evidence="1">The sequence shown here is derived from an EMBL/GenBank/DDBJ whole genome shotgun (WGS) entry which is preliminary data.</text>
</comment>
<sequence>MYKNNKKSEYPTQYHSYPSTIGRKAINTDITTVAHNIIIMVTDKCLIRSRWACADHVRSSVWS</sequence>
<organism evidence="1 2">
    <name type="scientific">Legionella tucsonensis</name>
    <dbReference type="NCBI Taxonomy" id="40335"/>
    <lineage>
        <taxon>Bacteria</taxon>
        <taxon>Pseudomonadati</taxon>
        <taxon>Pseudomonadota</taxon>
        <taxon>Gammaproteobacteria</taxon>
        <taxon>Legionellales</taxon>
        <taxon>Legionellaceae</taxon>
        <taxon>Legionella</taxon>
    </lineage>
</organism>
<keyword evidence="2" id="KW-1185">Reference proteome</keyword>
<dbReference type="Proteomes" id="UP000054693">
    <property type="component" value="Unassembled WGS sequence"/>
</dbReference>
<proteinExistence type="predicted"/>
<name>A0A0W0ZZ29_9GAMM</name>